<protein>
    <submittedName>
        <fullName evidence="1">Uncharacterized protein</fullName>
    </submittedName>
</protein>
<evidence type="ECO:0000313" key="2">
    <source>
        <dbReference type="Proteomes" id="UP000196573"/>
    </source>
</evidence>
<dbReference type="EMBL" id="FWPT01000013">
    <property type="protein sequence ID" value="SMA50584.1"/>
    <property type="molecule type" value="Genomic_DNA"/>
</dbReference>
<keyword evidence="2" id="KW-1185">Reference proteome</keyword>
<gene>
    <name evidence="1" type="ORF">EHSB41UT_04401</name>
</gene>
<organism evidence="1 2">
    <name type="scientific">Parendozoicomonas haliclonae</name>
    <dbReference type="NCBI Taxonomy" id="1960125"/>
    <lineage>
        <taxon>Bacteria</taxon>
        <taxon>Pseudomonadati</taxon>
        <taxon>Pseudomonadota</taxon>
        <taxon>Gammaproteobacteria</taxon>
        <taxon>Oceanospirillales</taxon>
        <taxon>Endozoicomonadaceae</taxon>
        <taxon>Parendozoicomonas</taxon>
    </lineage>
</organism>
<evidence type="ECO:0000313" key="1">
    <source>
        <dbReference type="EMBL" id="SMA50584.1"/>
    </source>
</evidence>
<reference evidence="1 2" key="1">
    <citation type="submission" date="2017-03" db="EMBL/GenBank/DDBJ databases">
        <authorList>
            <person name="Afonso C.L."/>
            <person name="Miller P.J."/>
            <person name="Scott M.A."/>
            <person name="Spackman E."/>
            <person name="Goraichik I."/>
            <person name="Dimitrov K.M."/>
            <person name="Suarez D.L."/>
            <person name="Swayne D.E."/>
        </authorList>
    </citation>
    <scope>NUCLEOTIDE SEQUENCE [LARGE SCALE GENOMIC DNA]</scope>
    <source>
        <strain evidence="1">SB41UT1</strain>
    </source>
</reference>
<accession>A0A1X7AQJ7</accession>
<dbReference type="AlphaFoldDB" id="A0A1X7AQJ7"/>
<name>A0A1X7AQJ7_9GAMM</name>
<sequence length="260" mass="29454">MAQVIDFTICSTVFWVKKLWMGVTQMPATLTIARFAPRCTRPLFISTLLILAGCASEPFEVSDLAKSDIDLVADAYVLEQEELLQSLMIKLYKRNPGELRKAEGETVASRIRELFGESADNAFAELGEKSSIEAITLAFDEQYQNDRVFALMAGLTSMIRRSWNDQREFFIMDSLDEQKLYDSARNIEATSWRLRSRIQDNGQPYLLAHGSGKDVNFEFARIFAKLTAHQDMMATLVAQKHNRTINRVIHGVATMAFVPI</sequence>
<dbReference type="Proteomes" id="UP000196573">
    <property type="component" value="Unassembled WGS sequence"/>
</dbReference>
<dbReference type="RefSeq" id="WP_207626727.1">
    <property type="nucleotide sequence ID" value="NZ_CBCSCN010000024.1"/>
</dbReference>
<proteinExistence type="predicted"/>